<gene>
    <name evidence="6" type="ORF">FC40_GL001503</name>
</gene>
<dbReference type="EMBL" id="AZGD01000037">
    <property type="protein sequence ID" value="KRM19652.1"/>
    <property type="molecule type" value="Genomic_DNA"/>
</dbReference>
<protein>
    <submittedName>
        <fullName evidence="6">Amino acid permease</fullName>
    </submittedName>
</protein>
<dbReference type="STRING" id="1423755.FC40_GL001503"/>
<feature type="transmembrane region" description="Helical" evidence="5">
    <location>
        <begin position="229"/>
        <end position="253"/>
    </location>
</feature>
<feature type="transmembrane region" description="Helical" evidence="5">
    <location>
        <begin position="130"/>
        <end position="149"/>
    </location>
</feature>
<comment type="subcellular location">
    <subcellularLocation>
        <location evidence="1">Membrane</location>
        <topology evidence="1">Multi-pass membrane protein</topology>
    </subcellularLocation>
</comment>
<name>A0A0R1WU43_9LACO</name>
<feature type="transmembrane region" description="Helical" evidence="5">
    <location>
        <begin position="91"/>
        <end position="124"/>
    </location>
</feature>
<keyword evidence="7" id="KW-1185">Reference proteome</keyword>
<dbReference type="PANTHER" id="PTHR11785">
    <property type="entry name" value="AMINO ACID TRANSPORTER"/>
    <property type="match status" value="1"/>
</dbReference>
<dbReference type="PANTHER" id="PTHR11785:SF512">
    <property type="entry name" value="SOBREMESA, ISOFORM B"/>
    <property type="match status" value="1"/>
</dbReference>
<organism evidence="6 7">
    <name type="scientific">Ligilactobacillus hayakitensis DSM 18933 = JCM 14209</name>
    <dbReference type="NCBI Taxonomy" id="1423755"/>
    <lineage>
        <taxon>Bacteria</taxon>
        <taxon>Bacillati</taxon>
        <taxon>Bacillota</taxon>
        <taxon>Bacilli</taxon>
        <taxon>Lactobacillales</taxon>
        <taxon>Lactobacillaceae</taxon>
        <taxon>Ligilactobacillus</taxon>
    </lineage>
</organism>
<feature type="transmembrane region" description="Helical" evidence="5">
    <location>
        <begin position="391"/>
        <end position="411"/>
    </location>
</feature>
<dbReference type="GO" id="GO:0016020">
    <property type="term" value="C:membrane"/>
    <property type="evidence" value="ECO:0007669"/>
    <property type="project" value="UniProtKB-SubCell"/>
</dbReference>
<feature type="transmembrane region" description="Helical" evidence="5">
    <location>
        <begin position="156"/>
        <end position="178"/>
    </location>
</feature>
<dbReference type="InterPro" id="IPR002293">
    <property type="entry name" value="AA/rel_permease1"/>
</dbReference>
<feature type="transmembrane region" description="Helical" evidence="5">
    <location>
        <begin position="50"/>
        <end position="70"/>
    </location>
</feature>
<feature type="transmembrane region" description="Helical" evidence="5">
    <location>
        <begin position="273"/>
        <end position="297"/>
    </location>
</feature>
<evidence type="ECO:0000313" key="7">
    <source>
        <dbReference type="Proteomes" id="UP000051054"/>
    </source>
</evidence>
<dbReference type="Pfam" id="PF13520">
    <property type="entry name" value="AA_permease_2"/>
    <property type="match status" value="1"/>
</dbReference>
<keyword evidence="4 5" id="KW-0472">Membrane</keyword>
<dbReference type="RefSeq" id="WP_025021790.1">
    <property type="nucleotide sequence ID" value="NZ_AZGD01000037.1"/>
</dbReference>
<feature type="transmembrane region" description="Helical" evidence="5">
    <location>
        <begin position="198"/>
        <end position="217"/>
    </location>
</feature>
<dbReference type="GO" id="GO:0015179">
    <property type="term" value="F:L-amino acid transmembrane transporter activity"/>
    <property type="evidence" value="ECO:0007669"/>
    <property type="project" value="TreeGrafter"/>
</dbReference>
<dbReference type="PIRSF" id="PIRSF006060">
    <property type="entry name" value="AA_transporter"/>
    <property type="match status" value="1"/>
</dbReference>
<dbReference type="PATRIC" id="fig|1423755.3.peg.1593"/>
<reference evidence="6 7" key="1">
    <citation type="journal article" date="2015" name="Genome Announc.">
        <title>Expanding the biotechnology potential of lactobacilli through comparative genomics of 213 strains and associated genera.</title>
        <authorList>
            <person name="Sun Z."/>
            <person name="Harris H.M."/>
            <person name="McCann A."/>
            <person name="Guo C."/>
            <person name="Argimon S."/>
            <person name="Zhang W."/>
            <person name="Yang X."/>
            <person name="Jeffery I.B."/>
            <person name="Cooney J.C."/>
            <person name="Kagawa T.F."/>
            <person name="Liu W."/>
            <person name="Song Y."/>
            <person name="Salvetti E."/>
            <person name="Wrobel A."/>
            <person name="Rasinkangas P."/>
            <person name="Parkhill J."/>
            <person name="Rea M.C."/>
            <person name="O'Sullivan O."/>
            <person name="Ritari J."/>
            <person name="Douillard F.P."/>
            <person name="Paul Ross R."/>
            <person name="Yang R."/>
            <person name="Briner A.E."/>
            <person name="Felis G.E."/>
            <person name="de Vos W.M."/>
            <person name="Barrangou R."/>
            <person name="Klaenhammer T.R."/>
            <person name="Caufield P.W."/>
            <person name="Cui Y."/>
            <person name="Zhang H."/>
            <person name="O'Toole P.W."/>
        </authorList>
    </citation>
    <scope>NUCLEOTIDE SEQUENCE [LARGE SCALE GENOMIC DNA]</scope>
    <source>
        <strain evidence="6 7">DSM 18933</strain>
    </source>
</reference>
<feature type="transmembrane region" description="Helical" evidence="5">
    <location>
        <begin position="330"/>
        <end position="350"/>
    </location>
</feature>
<feature type="transmembrane region" description="Helical" evidence="5">
    <location>
        <begin position="14"/>
        <end position="34"/>
    </location>
</feature>
<keyword evidence="2 5" id="KW-0812">Transmembrane</keyword>
<feature type="transmembrane region" description="Helical" evidence="5">
    <location>
        <begin position="417"/>
        <end position="436"/>
    </location>
</feature>
<dbReference type="InterPro" id="IPR050598">
    <property type="entry name" value="AminoAcid_Transporter"/>
</dbReference>
<comment type="caution">
    <text evidence="6">The sequence shown here is derived from an EMBL/GenBank/DDBJ whole genome shotgun (WGS) entry which is preliminary data.</text>
</comment>
<evidence type="ECO:0000313" key="6">
    <source>
        <dbReference type="EMBL" id="KRM19652.1"/>
    </source>
</evidence>
<evidence type="ECO:0000256" key="3">
    <source>
        <dbReference type="ARBA" id="ARBA00022989"/>
    </source>
</evidence>
<evidence type="ECO:0000256" key="5">
    <source>
        <dbReference type="SAM" id="Phobius"/>
    </source>
</evidence>
<evidence type="ECO:0000256" key="2">
    <source>
        <dbReference type="ARBA" id="ARBA00022692"/>
    </source>
</evidence>
<dbReference type="Gene3D" id="1.20.1740.10">
    <property type="entry name" value="Amino acid/polyamine transporter I"/>
    <property type="match status" value="1"/>
</dbReference>
<feature type="transmembrane region" description="Helical" evidence="5">
    <location>
        <begin position="356"/>
        <end position="379"/>
    </location>
</feature>
<keyword evidence="3 5" id="KW-1133">Transmembrane helix</keyword>
<accession>A0A0R1WU43</accession>
<sequence length="440" mass="47794">MPEKKRGIGLQRSLGLYSALSLVVGTIIGSGIFFKQASILSNAHSTTNAIWAWIIGGIITLTGGLTIAEVGSMYPETGGLYVYIEKMYGKFWGFLAGWVQIAVYGPALIASLGAYLAILLVAFFGLPQTWTVPIAILSLFLISVFNLLSNRFGASLQIFTTICKMVPIFLIIIFGLLFGNEHAFGQVISGATTSSIGGFGMAVLATLFAYDGWILIANLGGEIKNPQKILPTAIILGTSLVLIIYVLLTMGIFSAMSANQITKLGEQAAPHFAIMMFGPIGGKILNLGIIISIIGTINGKIMSFPRIMFAMAQANELPFSKQLSWLHPKMHSPMVATFTMFVFSSILILFADADRLSEICIFSIYCFYLIAFIGVFKLRRLYPDINRPFKTPLYPLTPIIAVLGAVFVMASEIQADLIGVIISLVFVLIGAPIYFYKVNK</sequence>
<proteinExistence type="predicted"/>
<dbReference type="AlphaFoldDB" id="A0A0R1WU43"/>
<evidence type="ECO:0000256" key="4">
    <source>
        <dbReference type="ARBA" id="ARBA00023136"/>
    </source>
</evidence>
<dbReference type="eggNOG" id="COG0531">
    <property type="taxonomic scope" value="Bacteria"/>
</dbReference>
<dbReference type="Proteomes" id="UP000051054">
    <property type="component" value="Unassembled WGS sequence"/>
</dbReference>
<evidence type="ECO:0000256" key="1">
    <source>
        <dbReference type="ARBA" id="ARBA00004141"/>
    </source>
</evidence>
<dbReference type="OrthoDB" id="3181223at2"/>